<feature type="region of interest" description="Disordered" evidence="1">
    <location>
        <begin position="36"/>
        <end position="110"/>
    </location>
</feature>
<feature type="non-terminal residue" evidence="2">
    <location>
        <position position="1"/>
    </location>
</feature>
<dbReference type="PANTHER" id="PTHR46601:SF1">
    <property type="entry name" value="ADF-H DOMAIN-CONTAINING PROTEIN"/>
    <property type="match status" value="1"/>
</dbReference>
<feature type="compositionally biased region" description="Gly residues" evidence="1">
    <location>
        <begin position="768"/>
        <end position="790"/>
    </location>
</feature>
<sequence>MDNKLEKMKANKDVWEAHLAIERTRKKLYRLRQRSEEQIAKEKEQNIIRQDRYRKRQREKGVKPKKNKQDKRPKTRHEVETQRKYWRTKKAESRLRRHPQKKRRYKESDREYRKIVRTPKVDPKPCKAMRQAVSRCKFPKSPRKFAATIEYALKKATPRKHRELEKSHIYTCVAKKKLKFITQPMYEVMKTSQSFRRNCLRWLAPALRKYRLQSTAAKLLGVRAATLTRYATYSGCRKKRCDTVAEGSKEEVKSFFSRPDISTSVPDRKRVNKHGEQRVLNRPLAGIYSEFKDDHPEVKVGFSTFAALKPRNVQPTTKQKWYSCLCDICTNVELKLVPLHTIASNAVQLEKKNHGNSDKLEKLENAMGVYQSVNATLCPYLGKFGRKACIDRTCMECGTDMFMRQFQDLLIDHGTDEVTYTKWERSSIVKRDGKEVTRTLPKSHKESLNSLVIELVGELANLAKHLFEAKWQQHQFSVLIKDIPQGLVVLNMDFAENYACIAQHEIQSAHWGHEQVTIHPSVAYYRCPEGECGRTIQEALIFVSDDKTHDAHAVHKFVTLANEHLGTRLASENGIERQIQFTDGCAAQYKSHLPFCDISHSVNDYGFVVERHFYGSRHGKGPSDGAGAVVKSSARRTVNGGNAVINTAKELFEHGKKNLTIEGDHLHSKRTFFYVSTEEINRDRPQRNAKTLPGTRALHCVKGIGPFRLETRTLSCFCRGCLIPTHPETECENIDYVEGFKPVVLRAVVPNQDRGQVEEVQIPPGPAQRGGGARVRGGGARVRGAGGAPGRGARARGRGAGGARGRGAGGARGRGVGGARGRGVGRARVRGAGGARGRVAGRARGGGAGGARYSSTDSEDDTGDELVSSCDESVSSGDELERDRGHDASMVQGDPSTDHEGPSKVHDESVSLGDGLIDIVDAGDAPGRGAGGA</sequence>
<dbReference type="Proteomes" id="UP001164746">
    <property type="component" value="Chromosome 8"/>
</dbReference>
<dbReference type="EMBL" id="CP111019">
    <property type="protein sequence ID" value="WAR11448.1"/>
    <property type="molecule type" value="Genomic_DNA"/>
</dbReference>
<accession>A0ABY7EN83</accession>
<evidence type="ECO:0000256" key="1">
    <source>
        <dbReference type="SAM" id="MobiDB-lite"/>
    </source>
</evidence>
<evidence type="ECO:0008006" key="4">
    <source>
        <dbReference type="Google" id="ProtNLM"/>
    </source>
</evidence>
<keyword evidence="3" id="KW-1185">Reference proteome</keyword>
<feature type="compositionally biased region" description="Basic and acidic residues" evidence="1">
    <location>
        <begin position="896"/>
        <end position="909"/>
    </location>
</feature>
<feature type="compositionally biased region" description="Gly residues" evidence="1">
    <location>
        <begin position="798"/>
        <end position="822"/>
    </location>
</feature>
<evidence type="ECO:0000313" key="2">
    <source>
        <dbReference type="EMBL" id="WAR11448.1"/>
    </source>
</evidence>
<organism evidence="2 3">
    <name type="scientific">Mya arenaria</name>
    <name type="common">Soft-shell clam</name>
    <dbReference type="NCBI Taxonomy" id="6604"/>
    <lineage>
        <taxon>Eukaryota</taxon>
        <taxon>Metazoa</taxon>
        <taxon>Spiralia</taxon>
        <taxon>Lophotrochozoa</taxon>
        <taxon>Mollusca</taxon>
        <taxon>Bivalvia</taxon>
        <taxon>Autobranchia</taxon>
        <taxon>Heteroconchia</taxon>
        <taxon>Euheterodonta</taxon>
        <taxon>Imparidentia</taxon>
        <taxon>Neoheterodontei</taxon>
        <taxon>Myida</taxon>
        <taxon>Myoidea</taxon>
        <taxon>Myidae</taxon>
        <taxon>Mya</taxon>
    </lineage>
</organism>
<dbReference type="PANTHER" id="PTHR46601">
    <property type="entry name" value="ULP_PROTEASE DOMAIN-CONTAINING PROTEIN"/>
    <property type="match status" value="1"/>
</dbReference>
<feature type="region of interest" description="Disordered" evidence="1">
    <location>
        <begin position="761"/>
        <end position="933"/>
    </location>
</feature>
<name>A0ABY7EN83_MYAAR</name>
<reference evidence="2" key="1">
    <citation type="submission" date="2022-11" db="EMBL/GenBank/DDBJ databases">
        <title>Centuries of genome instability and evolution in soft-shell clam transmissible cancer (bioRxiv).</title>
        <authorList>
            <person name="Hart S.F.M."/>
            <person name="Yonemitsu M.A."/>
            <person name="Giersch R.M."/>
            <person name="Beal B.F."/>
            <person name="Arriagada G."/>
            <person name="Davis B.W."/>
            <person name="Ostrander E.A."/>
            <person name="Goff S.P."/>
            <person name="Metzger M.J."/>
        </authorList>
    </citation>
    <scope>NUCLEOTIDE SEQUENCE</scope>
    <source>
        <strain evidence="2">MELC-2E11</strain>
        <tissue evidence="2">Siphon/mantle</tissue>
    </source>
</reference>
<gene>
    <name evidence="2" type="ORF">MAR_025628</name>
</gene>
<evidence type="ECO:0000313" key="3">
    <source>
        <dbReference type="Proteomes" id="UP001164746"/>
    </source>
</evidence>
<protein>
    <recommendedName>
        <fullName evidence="4">Reverse transcriptase domain-containing protein</fullName>
    </recommendedName>
</protein>
<feature type="compositionally biased region" description="Basic residues" evidence="1">
    <location>
        <begin position="95"/>
        <end position="105"/>
    </location>
</feature>
<feature type="compositionally biased region" description="Basic residues" evidence="1">
    <location>
        <begin position="52"/>
        <end position="69"/>
    </location>
</feature>
<feature type="compositionally biased region" description="Basic and acidic residues" evidence="1">
    <location>
        <begin position="36"/>
        <end position="51"/>
    </location>
</feature>
<proteinExistence type="predicted"/>
<feature type="compositionally biased region" description="Basic and acidic residues" evidence="1">
    <location>
        <begin position="70"/>
        <end position="94"/>
    </location>
</feature>